<organism evidence="1 2">
    <name type="scientific">Salipiger thiooxidans</name>
    <dbReference type="NCBI Taxonomy" id="282683"/>
    <lineage>
        <taxon>Bacteria</taxon>
        <taxon>Pseudomonadati</taxon>
        <taxon>Pseudomonadota</taxon>
        <taxon>Alphaproteobacteria</taxon>
        <taxon>Rhodobacterales</taxon>
        <taxon>Roseobacteraceae</taxon>
        <taxon>Salipiger</taxon>
    </lineage>
</organism>
<reference evidence="2" key="1">
    <citation type="submission" date="2016-10" db="EMBL/GenBank/DDBJ databases">
        <authorList>
            <person name="Varghese N."/>
            <person name="Submissions S."/>
        </authorList>
    </citation>
    <scope>NUCLEOTIDE SEQUENCE [LARGE SCALE GENOMIC DNA]</scope>
    <source>
        <strain evidence="2">DSM 10146</strain>
    </source>
</reference>
<dbReference type="AlphaFoldDB" id="A0A1G7K8W2"/>
<evidence type="ECO:0000313" key="2">
    <source>
        <dbReference type="Proteomes" id="UP000198994"/>
    </source>
</evidence>
<dbReference type="Proteomes" id="UP000198994">
    <property type="component" value="Unassembled WGS sequence"/>
</dbReference>
<name>A0A1G7K8W2_9RHOB</name>
<dbReference type="RefSeq" id="WP_089962951.1">
    <property type="nucleotide sequence ID" value="NZ_FNAV01000017.1"/>
</dbReference>
<proteinExistence type="predicted"/>
<protein>
    <submittedName>
        <fullName evidence="1">Uncharacterized protein</fullName>
    </submittedName>
</protein>
<sequence length="77" mass="7847">MTLATVDTRGPAARRAACAGLARSPVECDGGAEAAVICPMLDGRGDLAATDHAMLVAARQGLRCVDAAELLLREPDA</sequence>
<accession>A0A1G7K8W2</accession>
<keyword evidence="2" id="KW-1185">Reference proteome</keyword>
<dbReference type="EMBL" id="FNAV01000017">
    <property type="protein sequence ID" value="SDF33299.1"/>
    <property type="molecule type" value="Genomic_DNA"/>
</dbReference>
<evidence type="ECO:0000313" key="1">
    <source>
        <dbReference type="EMBL" id="SDF33299.1"/>
    </source>
</evidence>
<dbReference type="STRING" id="282683.SAMN04488105_11792"/>
<gene>
    <name evidence="1" type="ORF">SAMN04488105_11792</name>
</gene>